<dbReference type="RefSeq" id="WP_046996266.1">
    <property type="nucleotide sequence ID" value="NZ_JAIQ01000059.1"/>
</dbReference>
<sequence length="250" mass="29871">MSIKFSFKDEVFSLDKLQLPSRHYHFNNNENYIKLLNIGEGIFPKDKIRISLSLDNSNLILTTESATKIYPSKKEFGIQKIDIVLKNNSNLEFINDELILYKNSRYIQFFNLKSDENSTFFYTDILSRGRSFENFDFSNMLIKNSFFCEKSMEYMEKFDVKGDELKDYISRKSSSNFIFAKIYIKTKNNEEFLNRIYLEKFESFTYTKNKKIILGVISSNNMFELKNQIFKIWELYRKELNKSKFNLGKQ</sequence>
<gene>
    <name evidence="3" type="ORF">AA20_02575</name>
</gene>
<reference evidence="3 4" key="1">
    <citation type="submission" date="2014-01" db="EMBL/GenBank/DDBJ databases">
        <title>Development of a Comparative Genomic Fingerprinting Assay for High Resolution Genotyping of Arcobacter butzleri.</title>
        <authorList>
            <person name="Webb A.L."/>
            <person name="Inglis G.D."/>
            <person name="Kruczkiewicz P."/>
            <person name="Selinger L.B."/>
            <person name="Taboada E.N."/>
        </authorList>
    </citation>
    <scope>NUCLEOTIDE SEQUENCE [LARGE SCALE GENOMIC DNA]</scope>
    <source>
        <strain evidence="3 4">L348</strain>
    </source>
</reference>
<dbReference type="HAMAP" id="MF_01384">
    <property type="entry name" value="UreD"/>
    <property type="match status" value="1"/>
</dbReference>
<accession>A0A0G9K5B4</accession>
<dbReference type="AlphaFoldDB" id="A0A0G9K5B4"/>
<dbReference type="Pfam" id="PF01774">
    <property type="entry name" value="UreD"/>
    <property type="match status" value="1"/>
</dbReference>
<protein>
    <submittedName>
        <fullName evidence="3">Urease accessory protein UreD</fullName>
    </submittedName>
</protein>
<dbReference type="PANTHER" id="PTHR33643">
    <property type="entry name" value="UREASE ACCESSORY PROTEIN D"/>
    <property type="match status" value="1"/>
</dbReference>
<name>A0A0G9K5B4_9BACT</name>
<dbReference type="PATRIC" id="fig|1447256.3.peg.492"/>
<organism evidence="3 4">
    <name type="scientific">Aliarcobacter butzleri L348</name>
    <dbReference type="NCBI Taxonomy" id="1447256"/>
    <lineage>
        <taxon>Bacteria</taxon>
        <taxon>Pseudomonadati</taxon>
        <taxon>Campylobacterota</taxon>
        <taxon>Epsilonproteobacteria</taxon>
        <taxon>Campylobacterales</taxon>
        <taxon>Arcobacteraceae</taxon>
        <taxon>Aliarcobacter</taxon>
    </lineage>
</organism>
<dbReference type="InterPro" id="IPR002669">
    <property type="entry name" value="UreD"/>
</dbReference>
<evidence type="ECO:0000256" key="2">
    <source>
        <dbReference type="ARBA" id="ARBA00023186"/>
    </source>
</evidence>
<evidence type="ECO:0000313" key="3">
    <source>
        <dbReference type="EMBL" id="KLE01687.1"/>
    </source>
</evidence>
<dbReference type="GO" id="GO:0016151">
    <property type="term" value="F:nickel cation binding"/>
    <property type="evidence" value="ECO:0007669"/>
    <property type="project" value="InterPro"/>
</dbReference>
<dbReference type="Proteomes" id="UP000035514">
    <property type="component" value="Unassembled WGS sequence"/>
</dbReference>
<comment type="similarity">
    <text evidence="1">Belongs to the UreD family.</text>
</comment>
<comment type="caution">
    <text evidence="3">The sequence shown here is derived from an EMBL/GenBank/DDBJ whole genome shotgun (WGS) entry which is preliminary data.</text>
</comment>
<evidence type="ECO:0000256" key="1">
    <source>
        <dbReference type="ARBA" id="ARBA00007177"/>
    </source>
</evidence>
<dbReference type="PANTHER" id="PTHR33643:SF1">
    <property type="entry name" value="UREASE ACCESSORY PROTEIN D"/>
    <property type="match status" value="1"/>
</dbReference>
<evidence type="ECO:0000313" key="4">
    <source>
        <dbReference type="Proteomes" id="UP000035514"/>
    </source>
</evidence>
<dbReference type="EMBL" id="JAIQ01000059">
    <property type="protein sequence ID" value="KLE01687.1"/>
    <property type="molecule type" value="Genomic_DNA"/>
</dbReference>
<keyword evidence="2" id="KW-0143">Chaperone</keyword>
<proteinExistence type="inferred from homology"/>